<dbReference type="Gene3D" id="3.40.30.120">
    <property type="match status" value="1"/>
</dbReference>
<evidence type="ECO:0000256" key="3">
    <source>
        <dbReference type="ARBA" id="ARBA00022630"/>
    </source>
</evidence>
<evidence type="ECO:0000256" key="1">
    <source>
        <dbReference type="ARBA" id="ARBA00001974"/>
    </source>
</evidence>
<dbReference type="RefSeq" id="WP_281883809.1">
    <property type="nucleotide sequence ID" value="NZ_BSDP01000001.1"/>
</dbReference>
<name>A0A9W6CY21_9MICO</name>
<keyword evidence="4" id="KW-0274">FAD</keyword>
<dbReference type="PANTHER" id="PTHR43004">
    <property type="entry name" value="TRK SYSTEM POTASSIUM UPTAKE PROTEIN"/>
    <property type="match status" value="1"/>
</dbReference>
<feature type="domain" description="FAD-binding" evidence="5">
    <location>
        <begin position="14"/>
        <end position="351"/>
    </location>
</feature>
<dbReference type="PRINTS" id="PR00420">
    <property type="entry name" value="RNGMNOXGNASE"/>
</dbReference>
<dbReference type="InterPro" id="IPR002938">
    <property type="entry name" value="FAD-bd"/>
</dbReference>
<dbReference type="InterPro" id="IPR036188">
    <property type="entry name" value="FAD/NAD-bd_sf"/>
</dbReference>
<dbReference type="SUPFAM" id="SSF51905">
    <property type="entry name" value="FAD/NAD(P)-binding domain"/>
    <property type="match status" value="1"/>
</dbReference>
<dbReference type="InterPro" id="IPR036249">
    <property type="entry name" value="Thioredoxin-like_sf"/>
</dbReference>
<dbReference type="GO" id="GO:0071949">
    <property type="term" value="F:FAD binding"/>
    <property type="evidence" value="ECO:0007669"/>
    <property type="project" value="InterPro"/>
</dbReference>
<keyword evidence="6" id="KW-0560">Oxidoreductase</keyword>
<keyword evidence="6" id="KW-0503">Monooxygenase</keyword>
<sequence>MVADDATETDAPADTPALIVGAGPTGLAAALALHAAGVPFRIIDRAPDHVHESRALAVQARTLEVLDAFGVADDLVAAGNPNVMFELHSPAGGGPIGIFEAGPGMTRYPFILFLAQGDSERLLLERLTALGVTVERETTLLGLVDRGDAADARLRGPAGDELVTASWVIGCDGAHSAVRDAMGIPFTGSPFPQAFALADLEADGLERGRAHLFLAEDGLAFFFPLEHPATWRMLTLLPDGVDEGGLTLATLQRVIARYSDESIVLRDPVWLTDFQVANREAGSFRSGRVFLAGDAAHIHTPAGGQGMNTGIQDAVNLAWKLGLVHHGASGPGLLDSYASERMPVARAVLEATGRAFGAATSRAPVAGFLRSRVIGRAAPVVTRLRPLRRLAFRAVSELVIGYPGGPLGASGGAPIAGGPAPGDRVPDLPVVVGGEPVSLHRLLDPARFRLLLVGDVPASARTACREVAARHPLALHPDPIVLHRTVSGMRRPGSAGVFGRARGGAVYLLRPDGYVAFRAGGLDVAAAGRHLDEILA</sequence>
<proteinExistence type="inferred from homology"/>
<dbReference type="Pfam" id="PF21274">
    <property type="entry name" value="Rng_hyd_C"/>
    <property type="match status" value="1"/>
</dbReference>
<accession>A0A9W6CY21</accession>
<evidence type="ECO:0000313" key="7">
    <source>
        <dbReference type="Proteomes" id="UP001144396"/>
    </source>
</evidence>
<keyword evidence="7" id="KW-1185">Reference proteome</keyword>
<evidence type="ECO:0000313" key="6">
    <source>
        <dbReference type="EMBL" id="GLI27337.1"/>
    </source>
</evidence>
<reference evidence="6" key="1">
    <citation type="submission" date="2022-12" db="EMBL/GenBank/DDBJ databases">
        <title>Reference genome sequencing for broad-spectrum identification of bacterial and archaeal isolates by mass spectrometry.</title>
        <authorList>
            <person name="Sekiguchi Y."/>
            <person name="Tourlousse D.M."/>
        </authorList>
    </citation>
    <scope>NUCLEOTIDE SEQUENCE</scope>
    <source>
        <strain evidence="6">14</strain>
    </source>
</reference>
<organism evidence="6 7">
    <name type="scientific">Agromyces rhizosphaerae</name>
    <dbReference type="NCBI Taxonomy" id="88374"/>
    <lineage>
        <taxon>Bacteria</taxon>
        <taxon>Bacillati</taxon>
        <taxon>Actinomycetota</taxon>
        <taxon>Actinomycetes</taxon>
        <taxon>Micrococcales</taxon>
        <taxon>Microbacteriaceae</taxon>
        <taxon>Agromyces</taxon>
    </lineage>
</organism>
<evidence type="ECO:0000256" key="4">
    <source>
        <dbReference type="ARBA" id="ARBA00022827"/>
    </source>
</evidence>
<dbReference type="Gene3D" id="3.30.70.2450">
    <property type="match status" value="1"/>
</dbReference>
<dbReference type="EMBL" id="BSDP01000001">
    <property type="protein sequence ID" value="GLI27337.1"/>
    <property type="molecule type" value="Genomic_DNA"/>
</dbReference>
<dbReference type="AlphaFoldDB" id="A0A9W6CY21"/>
<gene>
    <name evidence="6" type="ORF">ARHIZOSPH14_15790</name>
</gene>
<evidence type="ECO:0000256" key="2">
    <source>
        <dbReference type="ARBA" id="ARBA00007801"/>
    </source>
</evidence>
<dbReference type="SUPFAM" id="SSF52833">
    <property type="entry name" value="Thioredoxin-like"/>
    <property type="match status" value="1"/>
</dbReference>
<comment type="similarity">
    <text evidence="2">Belongs to the PheA/TfdB FAD monooxygenase family.</text>
</comment>
<dbReference type="Pfam" id="PF01494">
    <property type="entry name" value="FAD_binding_3"/>
    <property type="match status" value="1"/>
</dbReference>
<protein>
    <submittedName>
        <fullName evidence="6">FAD-binding monooxygenase</fullName>
    </submittedName>
</protein>
<dbReference type="Gene3D" id="3.50.50.60">
    <property type="entry name" value="FAD/NAD(P)-binding domain"/>
    <property type="match status" value="1"/>
</dbReference>
<keyword evidence="3" id="KW-0285">Flavoprotein</keyword>
<dbReference type="GO" id="GO:0016709">
    <property type="term" value="F:oxidoreductase activity, acting on paired donors, with incorporation or reduction of molecular oxygen, NAD(P)H as one donor, and incorporation of one atom of oxygen"/>
    <property type="evidence" value="ECO:0007669"/>
    <property type="project" value="UniProtKB-ARBA"/>
</dbReference>
<dbReference type="PANTHER" id="PTHR43004:SF19">
    <property type="entry name" value="BINDING MONOOXYGENASE, PUTATIVE (JCVI)-RELATED"/>
    <property type="match status" value="1"/>
</dbReference>
<comment type="caution">
    <text evidence="6">The sequence shown here is derived from an EMBL/GenBank/DDBJ whole genome shotgun (WGS) entry which is preliminary data.</text>
</comment>
<comment type="cofactor">
    <cofactor evidence="1">
        <name>FAD</name>
        <dbReference type="ChEBI" id="CHEBI:57692"/>
    </cofactor>
</comment>
<evidence type="ECO:0000259" key="5">
    <source>
        <dbReference type="Pfam" id="PF01494"/>
    </source>
</evidence>
<dbReference type="InterPro" id="IPR050641">
    <property type="entry name" value="RIFMO-like"/>
</dbReference>
<dbReference type="Proteomes" id="UP001144396">
    <property type="component" value="Unassembled WGS sequence"/>
</dbReference>